<proteinExistence type="predicted"/>
<name>A0A7L8ZQW3_9CAUD</name>
<sequence length="155" mass="18839">MFTNFRYIRWDRVFSYIILPFLCCLILYFLWMFFTSITKIRENYINRTETFHITANVVKIKYDEVYTARHNKRRHTYYPVLVEDSNGVQYQYTFDTRTNDNWSPSIGTQVYKDCWTEVDGKKLCSEYWNEDFEYVKTKNQLDTNRPSSVSSKSIN</sequence>
<accession>A0A7L8ZQW3</accession>
<reference evidence="2 3" key="1">
    <citation type="submission" date="2020-08" db="EMBL/GenBank/DDBJ databases">
        <title>Complete genome sequence of Erwinia phage pEa_SNUABM_50.</title>
        <authorList>
            <person name="Kim S.G."/>
            <person name="Lee S.B."/>
            <person name="Park S.C."/>
        </authorList>
    </citation>
    <scope>NUCLEOTIDE SEQUENCE [LARGE SCALE GENOMIC DNA]</scope>
</reference>
<feature type="transmembrane region" description="Helical" evidence="1">
    <location>
        <begin position="13"/>
        <end position="34"/>
    </location>
</feature>
<dbReference type="Proteomes" id="UP000593900">
    <property type="component" value="Segment"/>
</dbReference>
<dbReference type="EMBL" id="MT939488">
    <property type="protein sequence ID" value="QOI72519.1"/>
    <property type="molecule type" value="Genomic_DNA"/>
</dbReference>
<organism evidence="2 3">
    <name type="scientific">Erwinia phage pEa_SNUABM_50</name>
    <dbReference type="NCBI Taxonomy" id="2768775"/>
    <lineage>
        <taxon>Viruses</taxon>
        <taxon>Duplodnaviria</taxon>
        <taxon>Heunggongvirae</taxon>
        <taxon>Uroviricota</taxon>
        <taxon>Caudoviricetes</taxon>
        <taxon>Eneladusvirus</taxon>
        <taxon>Eneladusvirus BF</taxon>
    </lineage>
</organism>
<evidence type="ECO:0000313" key="3">
    <source>
        <dbReference type="Proteomes" id="UP000593900"/>
    </source>
</evidence>
<evidence type="ECO:0000256" key="1">
    <source>
        <dbReference type="SAM" id="Phobius"/>
    </source>
</evidence>
<keyword evidence="1" id="KW-0472">Membrane</keyword>
<gene>
    <name evidence="2" type="ORF">pEaSNUABM50_00529</name>
</gene>
<protein>
    <submittedName>
        <fullName evidence="2">Uncharacterized protein</fullName>
    </submittedName>
</protein>
<keyword evidence="1" id="KW-1133">Transmembrane helix</keyword>
<keyword evidence="1" id="KW-0812">Transmembrane</keyword>
<evidence type="ECO:0000313" key="2">
    <source>
        <dbReference type="EMBL" id="QOI72519.1"/>
    </source>
</evidence>